<protein>
    <submittedName>
        <fullName evidence="1">Uncharacterized protein</fullName>
    </submittedName>
</protein>
<comment type="caution">
    <text evidence="1">The sequence shown here is derived from an EMBL/GenBank/DDBJ whole genome shotgun (WGS) entry which is preliminary data.</text>
</comment>
<organism evidence="1 2">
    <name type="scientific">Prorocentrum cordatum</name>
    <dbReference type="NCBI Taxonomy" id="2364126"/>
    <lineage>
        <taxon>Eukaryota</taxon>
        <taxon>Sar</taxon>
        <taxon>Alveolata</taxon>
        <taxon>Dinophyceae</taxon>
        <taxon>Prorocentrales</taxon>
        <taxon>Prorocentraceae</taxon>
        <taxon>Prorocentrum</taxon>
    </lineage>
</organism>
<gene>
    <name evidence="1" type="ORF">PCOR1329_LOCUS38860</name>
</gene>
<proteinExistence type="predicted"/>
<reference evidence="1" key="1">
    <citation type="submission" date="2023-10" db="EMBL/GenBank/DDBJ databases">
        <authorList>
            <person name="Chen Y."/>
            <person name="Shah S."/>
            <person name="Dougan E. K."/>
            <person name="Thang M."/>
            <person name="Chan C."/>
        </authorList>
    </citation>
    <scope>NUCLEOTIDE SEQUENCE [LARGE SCALE GENOMIC DNA]</scope>
</reference>
<keyword evidence="2" id="KW-1185">Reference proteome</keyword>
<dbReference type="EMBL" id="CAUYUJ010014701">
    <property type="protein sequence ID" value="CAK0844888.1"/>
    <property type="molecule type" value="Genomic_DNA"/>
</dbReference>
<evidence type="ECO:0000313" key="1">
    <source>
        <dbReference type="EMBL" id="CAK0844888.1"/>
    </source>
</evidence>
<evidence type="ECO:0000313" key="2">
    <source>
        <dbReference type="Proteomes" id="UP001189429"/>
    </source>
</evidence>
<sequence>MSTDFWRRSRVSARAVDSSAVVSAPQTQLLIQQLRHGPPRPLQPHRASSLCGLTGPFSIVNSSTRLAAVLFLRASEASARCTLRSLKDAVLRLLPPPSP</sequence>
<dbReference type="Proteomes" id="UP001189429">
    <property type="component" value="Unassembled WGS sequence"/>
</dbReference>
<accession>A0ABN9TGJ0</accession>
<name>A0ABN9TGJ0_9DINO</name>